<sequence>MKPSTLTSGALAVGAAFVLSALPAYSRSIPVVDYSKRAPTVEQNADLIPTLFERNPQPLVPGTETANQIQPRQNGPGSVGRVVVEIEQFVRDLFGW</sequence>
<keyword evidence="2" id="KW-0732">Signal</keyword>
<feature type="signal peptide" evidence="2">
    <location>
        <begin position="1"/>
        <end position="28"/>
    </location>
</feature>
<organism evidence="3 4">
    <name type="scientific">Orbilia javanica</name>
    <dbReference type="NCBI Taxonomy" id="47235"/>
    <lineage>
        <taxon>Eukaryota</taxon>
        <taxon>Fungi</taxon>
        <taxon>Dikarya</taxon>
        <taxon>Ascomycota</taxon>
        <taxon>Pezizomycotina</taxon>
        <taxon>Orbiliomycetes</taxon>
        <taxon>Orbiliales</taxon>
        <taxon>Orbiliaceae</taxon>
        <taxon>Orbilia</taxon>
    </lineage>
</organism>
<name>A0AAN8MRG3_9PEZI</name>
<reference evidence="3 4" key="1">
    <citation type="submission" date="2019-10" db="EMBL/GenBank/DDBJ databases">
        <authorList>
            <person name="Palmer J.M."/>
        </authorList>
    </citation>
    <scope>NUCLEOTIDE SEQUENCE [LARGE SCALE GENOMIC DNA]</scope>
    <source>
        <strain evidence="3 4">TWF718</strain>
    </source>
</reference>
<dbReference type="AlphaFoldDB" id="A0AAN8MRG3"/>
<keyword evidence="4" id="KW-1185">Reference proteome</keyword>
<dbReference type="Proteomes" id="UP001313282">
    <property type="component" value="Unassembled WGS sequence"/>
</dbReference>
<feature type="compositionally biased region" description="Polar residues" evidence="1">
    <location>
        <begin position="64"/>
        <end position="76"/>
    </location>
</feature>
<evidence type="ECO:0000313" key="4">
    <source>
        <dbReference type="Proteomes" id="UP001313282"/>
    </source>
</evidence>
<accession>A0AAN8MRG3</accession>
<feature type="chain" id="PRO_5042891805" evidence="2">
    <location>
        <begin position="29"/>
        <end position="96"/>
    </location>
</feature>
<dbReference type="EMBL" id="JAVHNR010000004">
    <property type="protein sequence ID" value="KAK6345500.1"/>
    <property type="molecule type" value="Genomic_DNA"/>
</dbReference>
<feature type="region of interest" description="Disordered" evidence="1">
    <location>
        <begin position="58"/>
        <end position="77"/>
    </location>
</feature>
<proteinExistence type="predicted"/>
<evidence type="ECO:0000256" key="1">
    <source>
        <dbReference type="SAM" id="MobiDB-lite"/>
    </source>
</evidence>
<protein>
    <submittedName>
        <fullName evidence="3">Uncharacterized protein</fullName>
    </submittedName>
</protein>
<evidence type="ECO:0000313" key="3">
    <source>
        <dbReference type="EMBL" id="KAK6345500.1"/>
    </source>
</evidence>
<gene>
    <name evidence="3" type="ORF">TWF718_007415</name>
</gene>
<evidence type="ECO:0000256" key="2">
    <source>
        <dbReference type="SAM" id="SignalP"/>
    </source>
</evidence>
<comment type="caution">
    <text evidence="3">The sequence shown here is derived from an EMBL/GenBank/DDBJ whole genome shotgun (WGS) entry which is preliminary data.</text>
</comment>